<name>A0ABD1PRS5_9LAMI</name>
<reference evidence="2" key="1">
    <citation type="submission" date="2024-07" db="EMBL/GenBank/DDBJ databases">
        <title>Two chromosome-level genome assemblies of Korean endemic species Abeliophyllum distichum and Forsythia ovata (Oleaceae).</title>
        <authorList>
            <person name="Jang H."/>
        </authorList>
    </citation>
    <scope>NUCLEOTIDE SEQUENCE [LARGE SCALE GENOMIC DNA]</scope>
</reference>
<dbReference type="AlphaFoldDB" id="A0ABD1PRS5"/>
<protein>
    <submittedName>
        <fullName evidence="1">Uncharacterized protein</fullName>
    </submittedName>
</protein>
<organism evidence="1 2">
    <name type="scientific">Abeliophyllum distichum</name>
    <dbReference type="NCBI Taxonomy" id="126358"/>
    <lineage>
        <taxon>Eukaryota</taxon>
        <taxon>Viridiplantae</taxon>
        <taxon>Streptophyta</taxon>
        <taxon>Embryophyta</taxon>
        <taxon>Tracheophyta</taxon>
        <taxon>Spermatophyta</taxon>
        <taxon>Magnoliopsida</taxon>
        <taxon>eudicotyledons</taxon>
        <taxon>Gunneridae</taxon>
        <taxon>Pentapetalae</taxon>
        <taxon>asterids</taxon>
        <taxon>lamiids</taxon>
        <taxon>Lamiales</taxon>
        <taxon>Oleaceae</taxon>
        <taxon>Forsythieae</taxon>
        <taxon>Abeliophyllum</taxon>
    </lineage>
</organism>
<gene>
    <name evidence="1" type="ORF">Adt_42473</name>
</gene>
<evidence type="ECO:0000313" key="1">
    <source>
        <dbReference type="EMBL" id="KAL2466622.1"/>
    </source>
</evidence>
<sequence length="151" mass="17732">MLGYPECVKGYIFWLLGVKGITKINSRDVKFNEVDMPCLKTLDNQVKQSEEGKSSTRKKIQTKVKRLDVNQEVREPEQIDPQVETEQEEVLEQPELEIFETVVPNQEQLEDTNLRNYQLVIDRERRQVRPNLKYTFSNLMEFVLISGEALE</sequence>
<proteinExistence type="predicted"/>
<keyword evidence="2" id="KW-1185">Reference proteome</keyword>
<accession>A0ABD1PRS5</accession>
<dbReference type="Proteomes" id="UP001604336">
    <property type="component" value="Unassembled WGS sequence"/>
</dbReference>
<evidence type="ECO:0000313" key="2">
    <source>
        <dbReference type="Proteomes" id="UP001604336"/>
    </source>
</evidence>
<dbReference type="EMBL" id="JBFOLK010000013">
    <property type="protein sequence ID" value="KAL2466622.1"/>
    <property type="molecule type" value="Genomic_DNA"/>
</dbReference>
<comment type="caution">
    <text evidence="1">The sequence shown here is derived from an EMBL/GenBank/DDBJ whole genome shotgun (WGS) entry which is preliminary data.</text>
</comment>